<accession>A0A6H1ZFI7</accession>
<protein>
    <submittedName>
        <fullName evidence="1">Uncharacterized protein</fullName>
    </submittedName>
</protein>
<proteinExistence type="predicted"/>
<dbReference type="AlphaFoldDB" id="A0A6H1ZFI7"/>
<evidence type="ECO:0000313" key="1">
    <source>
        <dbReference type="EMBL" id="QJA46232.1"/>
    </source>
</evidence>
<sequence length="86" mass="9808">MADAAVQVLEEAPEKLCTKCNEHWPADSEFFYRRASREDGLSDTCKACYAEMPSVQKRNRYKTGRAMSAWELLDLERTGANPPMCM</sequence>
<reference evidence="1" key="1">
    <citation type="submission" date="2020-03" db="EMBL/GenBank/DDBJ databases">
        <title>The deep terrestrial virosphere.</title>
        <authorList>
            <person name="Holmfeldt K."/>
            <person name="Nilsson E."/>
            <person name="Simone D."/>
            <person name="Lopez-Fernandez M."/>
            <person name="Wu X."/>
            <person name="de Brujin I."/>
            <person name="Lundin D."/>
            <person name="Andersson A."/>
            <person name="Bertilsson S."/>
            <person name="Dopson M."/>
        </authorList>
    </citation>
    <scope>NUCLEOTIDE SEQUENCE</scope>
    <source>
        <strain evidence="1">TM448A00340</strain>
    </source>
</reference>
<gene>
    <name evidence="1" type="ORF">TM448A00340_0033</name>
</gene>
<name>A0A6H1ZFI7_9ZZZZ</name>
<organism evidence="1">
    <name type="scientific">viral metagenome</name>
    <dbReference type="NCBI Taxonomy" id="1070528"/>
    <lineage>
        <taxon>unclassified sequences</taxon>
        <taxon>metagenomes</taxon>
        <taxon>organismal metagenomes</taxon>
    </lineage>
</organism>
<dbReference type="EMBL" id="MT144005">
    <property type="protein sequence ID" value="QJA46232.1"/>
    <property type="molecule type" value="Genomic_DNA"/>
</dbReference>